<evidence type="ECO:0000256" key="1">
    <source>
        <dbReference type="SAM" id="Phobius"/>
    </source>
</evidence>
<feature type="transmembrane region" description="Helical" evidence="1">
    <location>
        <begin position="84"/>
        <end position="104"/>
    </location>
</feature>
<organism evidence="2 3">
    <name type="scientific">Ammonicoccus fulvus</name>
    <dbReference type="NCBI Taxonomy" id="3138240"/>
    <lineage>
        <taxon>Bacteria</taxon>
        <taxon>Bacillati</taxon>
        <taxon>Actinomycetota</taxon>
        <taxon>Actinomycetes</taxon>
        <taxon>Propionibacteriales</taxon>
        <taxon>Propionibacteriaceae</taxon>
        <taxon>Ammonicoccus</taxon>
    </lineage>
</organism>
<sequence>MTTVIRQDHDHLVLWLRIGVGAVLGVLAGLLIPLPDGATRISHILIGFVVAGLAFAVPLLVMAMRLDAAGTKEHVDGLGESRNLVDVLALVAALASLGGVANMLLQPDGGPKVFEALVSVATIAVAWLMIHTVYMVRYARHYVNAQPGCITFDGDAEPRMSDFAYLSFCLGMTFQVSDQTMNTPEVRKIVFFHTLLSYVLGTGIVATTINLVAGLAG</sequence>
<dbReference type="Pfam" id="PF07077">
    <property type="entry name" value="DUF1345"/>
    <property type="match status" value="1"/>
</dbReference>
<keyword evidence="3" id="KW-1185">Reference proteome</keyword>
<feature type="transmembrane region" description="Helical" evidence="1">
    <location>
        <begin position="44"/>
        <end position="63"/>
    </location>
</feature>
<gene>
    <name evidence="2" type="ORF">AADG42_11580</name>
</gene>
<evidence type="ECO:0000313" key="2">
    <source>
        <dbReference type="EMBL" id="XAN07920.1"/>
    </source>
</evidence>
<reference evidence="2 3" key="1">
    <citation type="submission" date="2024-04" db="EMBL/GenBank/DDBJ databases">
        <title>Isolation of an actinomycete strain from pig manure.</title>
        <authorList>
            <person name="Gong T."/>
            <person name="Yu Z."/>
            <person name="An M."/>
            <person name="Wei C."/>
            <person name="Yang W."/>
            <person name="Liu L."/>
        </authorList>
    </citation>
    <scope>NUCLEOTIDE SEQUENCE [LARGE SCALE GENOMIC DNA]</scope>
    <source>
        <strain evidence="2 3">ZF39</strain>
    </source>
</reference>
<feature type="transmembrane region" description="Helical" evidence="1">
    <location>
        <begin position="116"/>
        <end position="136"/>
    </location>
</feature>
<feature type="transmembrane region" description="Helical" evidence="1">
    <location>
        <begin position="189"/>
        <end position="213"/>
    </location>
</feature>
<keyword evidence="1" id="KW-1133">Transmembrane helix</keyword>
<keyword evidence="1" id="KW-0472">Membrane</keyword>
<dbReference type="InterPro" id="IPR009781">
    <property type="entry name" value="DUF1345"/>
</dbReference>
<feature type="transmembrane region" description="Helical" evidence="1">
    <location>
        <begin position="12"/>
        <end position="32"/>
    </location>
</feature>
<evidence type="ECO:0000313" key="3">
    <source>
        <dbReference type="Proteomes" id="UP001442841"/>
    </source>
</evidence>
<dbReference type="RefSeq" id="WP_425309378.1">
    <property type="nucleotide sequence ID" value="NZ_CP154795.1"/>
</dbReference>
<proteinExistence type="predicted"/>
<accession>A0ABZ3FQE1</accession>
<protein>
    <submittedName>
        <fullName evidence="2">DUF1345 domain-containing protein</fullName>
    </submittedName>
</protein>
<name>A0ABZ3FQE1_9ACTN</name>
<keyword evidence="1" id="KW-0812">Transmembrane</keyword>
<dbReference type="EMBL" id="CP154795">
    <property type="protein sequence ID" value="XAN07920.1"/>
    <property type="molecule type" value="Genomic_DNA"/>
</dbReference>
<dbReference type="Proteomes" id="UP001442841">
    <property type="component" value="Chromosome"/>
</dbReference>